<proteinExistence type="predicted"/>
<name>A0A9W7FD26_9STRA</name>
<evidence type="ECO:0000313" key="2">
    <source>
        <dbReference type="Proteomes" id="UP001165160"/>
    </source>
</evidence>
<keyword evidence="2" id="KW-1185">Reference proteome</keyword>
<dbReference type="Proteomes" id="UP001165160">
    <property type="component" value="Unassembled WGS sequence"/>
</dbReference>
<dbReference type="AlphaFoldDB" id="A0A9W7FD26"/>
<reference evidence="2" key="1">
    <citation type="journal article" date="2023" name="Commun. Biol.">
        <title>Genome analysis of Parmales, the sister group of diatoms, reveals the evolutionary specialization of diatoms from phago-mixotrophs to photoautotrophs.</title>
        <authorList>
            <person name="Ban H."/>
            <person name="Sato S."/>
            <person name="Yoshikawa S."/>
            <person name="Yamada K."/>
            <person name="Nakamura Y."/>
            <person name="Ichinomiya M."/>
            <person name="Sato N."/>
            <person name="Blanc-Mathieu R."/>
            <person name="Endo H."/>
            <person name="Kuwata A."/>
            <person name="Ogata H."/>
        </authorList>
    </citation>
    <scope>NUCLEOTIDE SEQUENCE [LARGE SCALE GENOMIC DNA]</scope>
    <source>
        <strain evidence="2">NIES 3699</strain>
    </source>
</reference>
<evidence type="ECO:0000313" key="1">
    <source>
        <dbReference type="EMBL" id="GMI09926.1"/>
    </source>
</evidence>
<gene>
    <name evidence="1" type="ORF">TrVE_jg13468</name>
</gene>
<comment type="caution">
    <text evidence="1">The sequence shown here is derived from an EMBL/GenBank/DDBJ whole genome shotgun (WGS) entry which is preliminary data.</text>
</comment>
<protein>
    <submittedName>
        <fullName evidence="1">Uncharacterized protein</fullName>
    </submittedName>
</protein>
<organism evidence="1 2">
    <name type="scientific">Triparma verrucosa</name>
    <dbReference type="NCBI Taxonomy" id="1606542"/>
    <lineage>
        <taxon>Eukaryota</taxon>
        <taxon>Sar</taxon>
        <taxon>Stramenopiles</taxon>
        <taxon>Ochrophyta</taxon>
        <taxon>Bolidophyceae</taxon>
        <taxon>Parmales</taxon>
        <taxon>Triparmaceae</taxon>
        <taxon>Triparma</taxon>
    </lineage>
</organism>
<accession>A0A9W7FD26</accession>
<sequence>MGNTPSTSPNPRTTCSQYYNQLKDCKSHLTPPLQLTDRYPLNATDVCEESEYALKKCLAFALSPKSAKVLYDKNAARKDRVSANDKVVPLLKPYLWNDG</sequence>
<dbReference type="EMBL" id="BRXX01000407">
    <property type="protein sequence ID" value="GMI09926.1"/>
    <property type="molecule type" value="Genomic_DNA"/>
</dbReference>